<dbReference type="InterPro" id="IPR010921">
    <property type="entry name" value="Trp_repressor/repl_initiator"/>
</dbReference>
<evidence type="ECO:0000313" key="1">
    <source>
        <dbReference type="EMBL" id="AWB20635.1"/>
    </source>
</evidence>
<evidence type="ECO:0000313" key="2">
    <source>
        <dbReference type="Proteomes" id="UP000244755"/>
    </source>
</evidence>
<protein>
    <submittedName>
        <fullName evidence="1">Uncharacterized protein</fullName>
    </submittedName>
</protein>
<accession>A0A2R4WGH1</accession>
<gene>
    <name evidence="1" type="ORF">DA075_06610</name>
</gene>
<dbReference type="KEGG" id="mee:DA075_06610"/>
<dbReference type="RefSeq" id="WP_108394316.1">
    <property type="nucleotide sequence ID" value="NZ_CP028843.1"/>
</dbReference>
<dbReference type="Proteomes" id="UP000244755">
    <property type="component" value="Chromosome 1"/>
</dbReference>
<reference evidence="1 2" key="1">
    <citation type="submission" date="2018-04" db="EMBL/GenBank/DDBJ databases">
        <title>Methylobacterium sp. PR1016A genome.</title>
        <authorList>
            <person name="Park W."/>
        </authorList>
    </citation>
    <scope>NUCLEOTIDE SEQUENCE [LARGE SCALE GENOMIC DNA]</scope>
    <source>
        <strain evidence="1 2">PR1016A</strain>
    </source>
</reference>
<keyword evidence="2" id="KW-1185">Reference proteome</keyword>
<dbReference type="AlphaFoldDB" id="A0A2R4WGH1"/>
<dbReference type="EMBL" id="CP028843">
    <property type="protein sequence ID" value="AWB20635.1"/>
    <property type="molecule type" value="Genomic_DNA"/>
</dbReference>
<organism evidence="1 2">
    <name type="scientific">Methylobacterium currus</name>
    <dbReference type="NCBI Taxonomy" id="2051553"/>
    <lineage>
        <taxon>Bacteria</taxon>
        <taxon>Pseudomonadati</taxon>
        <taxon>Pseudomonadota</taxon>
        <taxon>Alphaproteobacteria</taxon>
        <taxon>Hyphomicrobiales</taxon>
        <taxon>Methylobacteriaceae</taxon>
        <taxon>Methylobacterium</taxon>
    </lineage>
</organism>
<proteinExistence type="predicted"/>
<dbReference type="Gene3D" id="1.10.1750.10">
    <property type="match status" value="1"/>
</dbReference>
<name>A0A2R4WGH1_9HYPH</name>
<dbReference type="GO" id="GO:0043565">
    <property type="term" value="F:sequence-specific DNA binding"/>
    <property type="evidence" value="ECO:0007669"/>
    <property type="project" value="InterPro"/>
</dbReference>
<dbReference type="SUPFAM" id="SSF48295">
    <property type="entry name" value="TrpR-like"/>
    <property type="match status" value="1"/>
</dbReference>
<sequence length="181" mass="21059">MSKLPTRITYVVGIEDGIERSLCIEASSATRLGAFKRRVSDHRQIEQPFGRDHRGRPIDSQRLRVIRRQLYRHLTTPRADSQKQEKNATEILQTVAEEHSIKLSEIFDTRTRKPEIKMARRTAAIRLKRELELDEKEIAKILGFKSPAYVAVWLRQDDKQSRASRRGIHCPRLTETSQPSF</sequence>